<keyword evidence="1" id="KW-0472">Membrane</keyword>
<evidence type="ECO:0000256" key="1">
    <source>
        <dbReference type="SAM" id="Phobius"/>
    </source>
</evidence>
<accession>A0ABP1ENK8</accession>
<feature type="transmembrane region" description="Helical" evidence="1">
    <location>
        <begin position="99"/>
        <end position="121"/>
    </location>
</feature>
<keyword evidence="1" id="KW-1133">Transmembrane helix</keyword>
<keyword evidence="1" id="KW-0812">Transmembrane</keyword>
<sequence>MNFLIFGELFKRMNEGGAIFMYPIFLMLLTSIALGVLALKKGGEEASRFKELISHISLFALVWGFLGMMIGLITAFDAISAINNDIATPVLAGGLKIGLLSPSFGMFAFLVGRLLIIGLVVKKK</sequence>
<evidence type="ECO:0000313" key="2">
    <source>
        <dbReference type="EMBL" id="CAL2087904.1"/>
    </source>
</evidence>
<feature type="transmembrane region" description="Helical" evidence="1">
    <location>
        <begin position="20"/>
        <end position="40"/>
    </location>
</feature>
<evidence type="ECO:0000313" key="3">
    <source>
        <dbReference type="Proteomes" id="UP001497416"/>
    </source>
</evidence>
<dbReference type="EMBL" id="CAXIXY010000005">
    <property type="protein sequence ID" value="CAL2087904.1"/>
    <property type="molecule type" value="Genomic_DNA"/>
</dbReference>
<feature type="transmembrane region" description="Helical" evidence="1">
    <location>
        <begin position="52"/>
        <end position="79"/>
    </location>
</feature>
<organism evidence="2 3">
    <name type="scientific">Tenacibaculum platacis</name>
    <dbReference type="NCBI Taxonomy" id="3137852"/>
    <lineage>
        <taxon>Bacteria</taxon>
        <taxon>Pseudomonadati</taxon>
        <taxon>Bacteroidota</taxon>
        <taxon>Flavobacteriia</taxon>
        <taxon>Flavobacteriales</taxon>
        <taxon>Flavobacteriaceae</taxon>
        <taxon>Tenacibaculum</taxon>
    </lineage>
</organism>
<name>A0ABP1ENK8_9FLAO</name>
<reference evidence="2 3" key="1">
    <citation type="submission" date="2024-05" db="EMBL/GenBank/DDBJ databases">
        <authorList>
            <person name="Duchaud E."/>
        </authorList>
    </citation>
    <scope>NUCLEOTIDE SEQUENCE [LARGE SCALE GENOMIC DNA]</scope>
    <source>
        <strain evidence="2">Ena-SAMPLE-TAB-13-05-2024-13:56:06:370-140302</strain>
    </source>
</reference>
<keyword evidence="3" id="KW-1185">Reference proteome</keyword>
<gene>
    <name evidence="2" type="ORF">T190607A01A_30043</name>
</gene>
<dbReference type="RefSeq" id="WP_348712434.1">
    <property type="nucleotide sequence ID" value="NZ_CAXIXY010000005.1"/>
</dbReference>
<proteinExistence type="predicted"/>
<comment type="caution">
    <text evidence="2">The sequence shown here is derived from an EMBL/GenBank/DDBJ whole genome shotgun (WGS) entry which is preliminary data.</text>
</comment>
<dbReference type="Proteomes" id="UP001497416">
    <property type="component" value="Unassembled WGS sequence"/>
</dbReference>
<protein>
    <submittedName>
        <fullName evidence="2">MotA_ExbB domain-containing protein</fullName>
    </submittedName>
</protein>